<proteinExistence type="predicted"/>
<reference evidence="4" key="1">
    <citation type="submission" date="2022-11" db="UniProtKB">
        <authorList>
            <consortium name="WormBaseParasite"/>
        </authorList>
    </citation>
    <scope>IDENTIFICATION</scope>
</reference>
<evidence type="ECO:0000313" key="3">
    <source>
        <dbReference type="Proteomes" id="UP000887566"/>
    </source>
</evidence>
<organism evidence="3 4">
    <name type="scientific">Plectus sambesii</name>
    <dbReference type="NCBI Taxonomy" id="2011161"/>
    <lineage>
        <taxon>Eukaryota</taxon>
        <taxon>Metazoa</taxon>
        <taxon>Ecdysozoa</taxon>
        <taxon>Nematoda</taxon>
        <taxon>Chromadorea</taxon>
        <taxon>Plectida</taxon>
        <taxon>Plectina</taxon>
        <taxon>Plectoidea</taxon>
        <taxon>Plectidae</taxon>
        <taxon>Plectus</taxon>
    </lineage>
</organism>
<accession>A0A914WDZ2</accession>
<feature type="transmembrane region" description="Helical" evidence="1">
    <location>
        <begin position="74"/>
        <end position="95"/>
    </location>
</feature>
<evidence type="ECO:0000256" key="1">
    <source>
        <dbReference type="SAM" id="Phobius"/>
    </source>
</evidence>
<feature type="transmembrane region" description="Helical" evidence="1">
    <location>
        <begin position="42"/>
        <end position="62"/>
    </location>
</feature>
<dbReference type="Proteomes" id="UP000887566">
    <property type="component" value="Unplaced"/>
</dbReference>
<dbReference type="Pfam" id="PF10328">
    <property type="entry name" value="7TM_GPCR_Srx"/>
    <property type="match status" value="1"/>
</dbReference>
<feature type="transmembrane region" description="Helical" evidence="1">
    <location>
        <begin position="164"/>
        <end position="187"/>
    </location>
</feature>
<dbReference type="CDD" id="cd00637">
    <property type="entry name" value="7tm_classA_rhodopsin-like"/>
    <property type="match status" value="1"/>
</dbReference>
<name>A0A914WDZ2_9BILA</name>
<protein>
    <submittedName>
        <fullName evidence="4">7TM GPCR serpentine receptor class x (Srx) domain-containing protein</fullName>
    </submittedName>
</protein>
<keyword evidence="3" id="KW-1185">Reference proteome</keyword>
<evidence type="ECO:0000313" key="4">
    <source>
        <dbReference type="WBParaSite" id="PSAMB.scaffold397size53249.g5277.t1"/>
    </source>
</evidence>
<feature type="domain" description="7TM GPCR serpentine receptor class x (Srx)" evidence="2">
    <location>
        <begin position="3"/>
        <end position="193"/>
    </location>
</feature>
<keyword evidence="1" id="KW-0472">Membrane</keyword>
<dbReference type="SUPFAM" id="SSF81321">
    <property type="entry name" value="Family A G protein-coupled receptor-like"/>
    <property type="match status" value="1"/>
</dbReference>
<dbReference type="WBParaSite" id="PSAMB.scaffold397size53249.g5277.t1">
    <property type="protein sequence ID" value="PSAMB.scaffold397size53249.g5277.t1"/>
    <property type="gene ID" value="PSAMB.scaffold397size53249.g5277"/>
</dbReference>
<evidence type="ECO:0000259" key="2">
    <source>
        <dbReference type="Pfam" id="PF10328"/>
    </source>
</evidence>
<keyword evidence="1" id="KW-1133">Transmembrane helix</keyword>
<dbReference type="PANTHER" id="PTHR22718:SF11">
    <property type="entry name" value="7TM GPCR SERPENTINE RECEPTOR CLASS X (SRX) DOMAIN-CONTAINING PROTEIN"/>
    <property type="match status" value="1"/>
</dbReference>
<feature type="transmembrane region" description="Helical" evidence="1">
    <location>
        <begin position="115"/>
        <end position="136"/>
    </location>
</feature>
<keyword evidence="1" id="KW-0812">Transmembrane</keyword>
<dbReference type="Gene3D" id="1.20.1070.10">
    <property type="entry name" value="Rhodopsin 7-helix transmembrane proteins"/>
    <property type="match status" value="1"/>
</dbReference>
<dbReference type="PANTHER" id="PTHR22718">
    <property type="entry name" value="SERPENTINE RECEPTOR, CLASS X"/>
    <property type="match status" value="1"/>
</dbReference>
<sequence length="231" mass="26783">MLICDTVQLSNVLFYIAPASVAQDVLYPGLEHVFGFSTIMNWYVYWSMLNLSSVNRLAQICYPNLLWLFPRRNVIVACIIVWPLCALLATTSSFILPCCDYSYVAIGDTFNYTKWGVDLPTNIICSSTAVFCYSMIVRCVHQHRKKIADSLSEKDLQRRIKQEYGFAQQFIAISFAFALTWLLFIFYPKILPENEPKWCQHRQVLLPLPWMTVSGSQNQVRTMWLEVLEHD</sequence>
<dbReference type="InterPro" id="IPR019430">
    <property type="entry name" value="7TM_GPCR_serpentine_rcpt_Srx"/>
</dbReference>
<dbReference type="AlphaFoldDB" id="A0A914WDZ2"/>